<evidence type="ECO:0000313" key="3">
    <source>
        <dbReference type="Proteomes" id="UP000187209"/>
    </source>
</evidence>
<comment type="caution">
    <text evidence="2">The sequence shown here is derived from an EMBL/GenBank/DDBJ whole genome shotgun (WGS) entry which is preliminary data.</text>
</comment>
<keyword evidence="1" id="KW-0812">Transmembrane</keyword>
<name>A0A1R2D045_9CILI</name>
<reference evidence="2 3" key="1">
    <citation type="submission" date="2016-11" db="EMBL/GenBank/DDBJ databases">
        <title>The macronuclear genome of Stentor coeruleus: a giant cell with tiny introns.</title>
        <authorList>
            <person name="Slabodnick M."/>
            <person name="Ruby J.G."/>
            <person name="Reiff S.B."/>
            <person name="Swart E.C."/>
            <person name="Gosai S."/>
            <person name="Prabakaran S."/>
            <person name="Witkowska E."/>
            <person name="Larue G.E."/>
            <person name="Fisher S."/>
            <person name="Freeman R.M."/>
            <person name="Gunawardena J."/>
            <person name="Chu W."/>
            <person name="Stover N.A."/>
            <person name="Gregory B.D."/>
            <person name="Nowacki M."/>
            <person name="Derisi J."/>
            <person name="Roy S.W."/>
            <person name="Marshall W.F."/>
            <person name="Sood P."/>
        </authorList>
    </citation>
    <scope>NUCLEOTIDE SEQUENCE [LARGE SCALE GENOMIC DNA]</scope>
    <source>
        <strain evidence="2">WM001</strain>
    </source>
</reference>
<keyword evidence="1" id="KW-0472">Membrane</keyword>
<dbReference type="InterPro" id="IPR050754">
    <property type="entry name" value="FKBP4/5/8-like"/>
</dbReference>
<proteinExistence type="predicted"/>
<protein>
    <submittedName>
        <fullName evidence="2">Uncharacterized protein</fullName>
    </submittedName>
</protein>
<gene>
    <name evidence="2" type="ORF">SteCoe_2250</name>
</gene>
<dbReference type="PANTHER" id="PTHR46512">
    <property type="entry name" value="PEPTIDYLPROLYL ISOMERASE"/>
    <property type="match status" value="1"/>
</dbReference>
<keyword evidence="1" id="KW-1133">Transmembrane helix</keyword>
<feature type="transmembrane region" description="Helical" evidence="1">
    <location>
        <begin position="314"/>
        <end position="335"/>
    </location>
</feature>
<dbReference type="AlphaFoldDB" id="A0A1R2D045"/>
<dbReference type="EMBL" id="MPUH01000024">
    <property type="protein sequence ID" value="OMJ94601.1"/>
    <property type="molecule type" value="Genomic_DNA"/>
</dbReference>
<dbReference type="SUPFAM" id="SSF48452">
    <property type="entry name" value="TPR-like"/>
    <property type="match status" value="1"/>
</dbReference>
<dbReference type="Gene3D" id="1.25.40.10">
    <property type="entry name" value="Tetratricopeptide repeat domain"/>
    <property type="match status" value="1"/>
</dbReference>
<dbReference type="Proteomes" id="UP000187209">
    <property type="component" value="Unassembled WGS sequence"/>
</dbReference>
<dbReference type="InterPro" id="IPR011990">
    <property type="entry name" value="TPR-like_helical_dom_sf"/>
</dbReference>
<sequence length="342" mass="39496">MAVKVNFYSLPQFQQAGLLYSSDLKPILKQSISEKIQYFIHKKTEGTELFNKKDYPAALEKYHQSLTLFRWIENKNPNWNNRQINDNDLIYKNEELTEDVKSCLITSYLNIAICSLKLEQWKEAELACDEVLKIDDKSVKALYRKAQAIASPSSAGAEEYQKSMKLLKQALQIDPKNLVVWQKFNEIKEISEERVISGECKKNLREAAPTPFTNPINELDDMIAKWEYMVNHMSTSTDSSEVHKFQKNLEKIKKYKAQLKSSLAGLTEKELTKLKTNKFGIDISDYIVSSEIKEAKNKGVELIRNYPLPIKESWGGWFYISLFIIIFLALLAYSLESKGIYS</sequence>
<accession>A0A1R2D045</accession>
<evidence type="ECO:0000313" key="2">
    <source>
        <dbReference type="EMBL" id="OMJ94601.1"/>
    </source>
</evidence>
<dbReference type="OrthoDB" id="298012at2759"/>
<keyword evidence="3" id="KW-1185">Reference proteome</keyword>
<evidence type="ECO:0000256" key="1">
    <source>
        <dbReference type="SAM" id="Phobius"/>
    </source>
</evidence>
<dbReference type="SMART" id="SM00028">
    <property type="entry name" value="TPR"/>
    <property type="match status" value="3"/>
</dbReference>
<organism evidence="2 3">
    <name type="scientific">Stentor coeruleus</name>
    <dbReference type="NCBI Taxonomy" id="5963"/>
    <lineage>
        <taxon>Eukaryota</taxon>
        <taxon>Sar</taxon>
        <taxon>Alveolata</taxon>
        <taxon>Ciliophora</taxon>
        <taxon>Postciliodesmatophora</taxon>
        <taxon>Heterotrichea</taxon>
        <taxon>Heterotrichida</taxon>
        <taxon>Stentoridae</taxon>
        <taxon>Stentor</taxon>
    </lineage>
</organism>
<dbReference type="InterPro" id="IPR019734">
    <property type="entry name" value="TPR_rpt"/>
</dbReference>